<protein>
    <submittedName>
        <fullName evidence="1">Uncharacterized protein</fullName>
    </submittedName>
</protein>
<sequence>MDLESVKKLLEQEGDIEELVNGLRLRFFEPLIMNFLQVDLIEPGRIICSMKIPPRLLDSGNYLHSSVIATLVDLVGSAAIRTVGGRVGVSVDINVSYLDAASADDDIEIEAKALLVGKAVRVISVELRKKKTRKIFAQGRHTLYLPSAISKM</sequence>
<dbReference type="Proteomes" id="UP000828941">
    <property type="component" value="Chromosome 6"/>
</dbReference>
<keyword evidence="2" id="KW-1185">Reference proteome</keyword>
<proteinExistence type="predicted"/>
<gene>
    <name evidence="1" type="ORF">L6164_014963</name>
</gene>
<reference evidence="1 2" key="1">
    <citation type="journal article" date="2022" name="DNA Res.">
        <title>Chromosomal-level genome assembly of the orchid tree Bauhinia variegata (Leguminosae; Cercidoideae) supports the allotetraploid origin hypothesis of Bauhinia.</title>
        <authorList>
            <person name="Zhong Y."/>
            <person name="Chen Y."/>
            <person name="Zheng D."/>
            <person name="Pang J."/>
            <person name="Liu Y."/>
            <person name="Luo S."/>
            <person name="Meng S."/>
            <person name="Qian L."/>
            <person name="Wei D."/>
            <person name="Dai S."/>
            <person name="Zhou R."/>
        </authorList>
    </citation>
    <scope>NUCLEOTIDE SEQUENCE [LARGE SCALE GENOMIC DNA]</scope>
    <source>
        <strain evidence="1">BV-YZ2020</strain>
    </source>
</reference>
<evidence type="ECO:0000313" key="2">
    <source>
        <dbReference type="Proteomes" id="UP000828941"/>
    </source>
</evidence>
<accession>A0ACB9NJ73</accession>
<dbReference type="EMBL" id="CM039431">
    <property type="protein sequence ID" value="KAI4336434.1"/>
    <property type="molecule type" value="Genomic_DNA"/>
</dbReference>
<comment type="caution">
    <text evidence="1">The sequence shown here is derived from an EMBL/GenBank/DDBJ whole genome shotgun (WGS) entry which is preliminary data.</text>
</comment>
<name>A0ACB9NJ73_BAUVA</name>
<organism evidence="1 2">
    <name type="scientific">Bauhinia variegata</name>
    <name type="common">Purple orchid tree</name>
    <name type="synonym">Phanera variegata</name>
    <dbReference type="NCBI Taxonomy" id="167791"/>
    <lineage>
        <taxon>Eukaryota</taxon>
        <taxon>Viridiplantae</taxon>
        <taxon>Streptophyta</taxon>
        <taxon>Embryophyta</taxon>
        <taxon>Tracheophyta</taxon>
        <taxon>Spermatophyta</taxon>
        <taxon>Magnoliopsida</taxon>
        <taxon>eudicotyledons</taxon>
        <taxon>Gunneridae</taxon>
        <taxon>Pentapetalae</taxon>
        <taxon>rosids</taxon>
        <taxon>fabids</taxon>
        <taxon>Fabales</taxon>
        <taxon>Fabaceae</taxon>
        <taxon>Cercidoideae</taxon>
        <taxon>Cercideae</taxon>
        <taxon>Bauhiniinae</taxon>
        <taxon>Bauhinia</taxon>
    </lineage>
</organism>
<evidence type="ECO:0000313" key="1">
    <source>
        <dbReference type="EMBL" id="KAI4336434.1"/>
    </source>
</evidence>